<dbReference type="SUPFAM" id="SSF159594">
    <property type="entry name" value="XCC0632-like"/>
    <property type="match status" value="1"/>
</dbReference>
<reference evidence="2 3" key="1">
    <citation type="submission" date="2024-04" db="EMBL/GenBank/DDBJ databases">
        <title>A novel species isolated from cricket.</title>
        <authorList>
            <person name="Wang H.-C."/>
        </authorList>
    </citation>
    <scope>NUCLEOTIDE SEQUENCE [LARGE SCALE GENOMIC DNA]</scope>
    <source>
        <strain evidence="2 3">WL0021</strain>
    </source>
</reference>
<evidence type="ECO:0000313" key="3">
    <source>
        <dbReference type="Proteomes" id="UP001418637"/>
    </source>
</evidence>
<proteinExistence type="predicted"/>
<dbReference type="Pfam" id="PF03886">
    <property type="entry name" value="ABC_trans_aux"/>
    <property type="match status" value="1"/>
</dbReference>
<keyword evidence="2" id="KW-0449">Lipoprotein</keyword>
<dbReference type="PROSITE" id="PS51257">
    <property type="entry name" value="PROKAR_LIPOPROTEIN"/>
    <property type="match status" value="1"/>
</dbReference>
<sequence>MTKKPSFQKKVLSCSRLAKTGLVSVILVGLAACGTGPAPTTYDLSAPTTGIKARLGGQIVIATPTALQALSDQNIVVRNETGAMTFLGGGQWADQLPNLIQARLINTFENGSKLRAVALPSSGVIADYQLVSDVRAFYVVTPGNEAVVELSVRLVNARTGQIIRGKVFTAKRQVGDGLNAGSAAVALNDALSSVLLEIARWVG</sequence>
<dbReference type="Gene3D" id="3.40.50.10610">
    <property type="entry name" value="ABC-type transport auxiliary lipoprotein component"/>
    <property type="match status" value="1"/>
</dbReference>
<name>A0ABV0BKC2_9HYPH</name>
<organism evidence="2 3">
    <name type="scientific">Hohaiivirga grylli</name>
    <dbReference type="NCBI Taxonomy" id="3133970"/>
    <lineage>
        <taxon>Bacteria</taxon>
        <taxon>Pseudomonadati</taxon>
        <taxon>Pseudomonadota</taxon>
        <taxon>Alphaproteobacteria</taxon>
        <taxon>Hyphomicrobiales</taxon>
        <taxon>Methylobacteriaceae</taxon>
        <taxon>Hohaiivirga</taxon>
    </lineage>
</organism>
<gene>
    <name evidence="2" type="ORF">WJT86_10250</name>
</gene>
<feature type="domain" description="ABC-type transport auxiliary lipoprotein component" evidence="1">
    <location>
        <begin position="42"/>
        <end position="199"/>
    </location>
</feature>
<protein>
    <submittedName>
        <fullName evidence="2">ABC-type transport auxiliary lipoprotein family protein</fullName>
    </submittedName>
</protein>
<evidence type="ECO:0000313" key="2">
    <source>
        <dbReference type="EMBL" id="MEN3931437.1"/>
    </source>
</evidence>
<comment type="caution">
    <text evidence="2">The sequence shown here is derived from an EMBL/GenBank/DDBJ whole genome shotgun (WGS) entry which is preliminary data.</text>
</comment>
<dbReference type="InterPro" id="IPR005586">
    <property type="entry name" value="ABC_trans_aux"/>
</dbReference>
<evidence type="ECO:0000259" key="1">
    <source>
        <dbReference type="Pfam" id="PF03886"/>
    </source>
</evidence>
<dbReference type="RefSeq" id="WP_346337467.1">
    <property type="nucleotide sequence ID" value="NZ_JBBYXI010000003.1"/>
</dbReference>
<dbReference type="EMBL" id="JBBYXI010000003">
    <property type="protein sequence ID" value="MEN3931437.1"/>
    <property type="molecule type" value="Genomic_DNA"/>
</dbReference>
<dbReference type="Proteomes" id="UP001418637">
    <property type="component" value="Unassembled WGS sequence"/>
</dbReference>
<accession>A0ABV0BKC2</accession>
<keyword evidence="3" id="KW-1185">Reference proteome</keyword>